<evidence type="ECO:0000313" key="3">
    <source>
        <dbReference type="Proteomes" id="UP000217758"/>
    </source>
</evidence>
<organism evidence="2 3">
    <name type="scientific">Streptococcus troglodytae</name>
    <dbReference type="NCBI Taxonomy" id="1111760"/>
    <lineage>
        <taxon>Bacteria</taxon>
        <taxon>Bacillati</taxon>
        <taxon>Bacillota</taxon>
        <taxon>Bacilli</taxon>
        <taxon>Lactobacillales</taxon>
        <taxon>Streptococcaceae</taxon>
        <taxon>Streptococcus</taxon>
    </lineage>
</organism>
<feature type="transmembrane region" description="Helical" evidence="1">
    <location>
        <begin position="16"/>
        <end position="36"/>
    </location>
</feature>
<evidence type="ECO:0000313" key="2">
    <source>
        <dbReference type="EMBL" id="BAQ25267.1"/>
    </source>
</evidence>
<dbReference type="RefSeq" id="WP_128833939.1">
    <property type="nucleotide sequence ID" value="NZ_AP014612.1"/>
</dbReference>
<keyword evidence="3" id="KW-1185">Reference proteome</keyword>
<evidence type="ECO:0000256" key="1">
    <source>
        <dbReference type="SAM" id="Phobius"/>
    </source>
</evidence>
<dbReference type="EMBL" id="AP014612">
    <property type="protein sequence ID" value="BAQ25267.1"/>
    <property type="molecule type" value="Genomic_DNA"/>
</dbReference>
<proteinExistence type="predicted"/>
<keyword evidence="1" id="KW-0812">Transmembrane</keyword>
<protein>
    <submittedName>
        <fullName evidence="2">Uncharacterized protein</fullName>
    </submittedName>
</protein>
<name>A0A1L7LM44_9STRE</name>
<keyword evidence="1" id="KW-1133">Transmembrane helix</keyword>
<dbReference type="AlphaFoldDB" id="A0A1L7LM44"/>
<dbReference type="Proteomes" id="UP000217758">
    <property type="component" value="Chromosome"/>
</dbReference>
<keyword evidence="1" id="KW-0472">Membrane</keyword>
<gene>
    <name evidence="2" type="ORF">SRT_20060</name>
</gene>
<sequence length="141" mass="16265">MKRSDKTKIEKRLAPFWLYFKLITALGLIISLIVLYLHSSQWLFIVPVAYLFGLLLLLSRTKLEGWPLVLLSFVRYAIIFFTFTYGAFVILDVKQGVGIKEALTAPYRLSLLVFEPTMPFSGILVGIVILLLFLFAYRKRK</sequence>
<feature type="transmembrane region" description="Helical" evidence="1">
    <location>
        <begin position="42"/>
        <end position="59"/>
    </location>
</feature>
<reference evidence="2 3" key="1">
    <citation type="journal article" date="2016" name="Microbiol. Immunol.">
        <title>Complete genome sequence of Streptococcus troglodytae TKU31 isolated from the oral cavity of a chimpanzee (Pan troglodytes).</title>
        <authorList>
            <person name="Okamoto M."/>
            <person name="Naito M."/>
            <person name="Miyanohara M."/>
            <person name="Imai S."/>
            <person name="Nomura Y."/>
            <person name="Saito W."/>
            <person name="Momoi Y."/>
            <person name="Takada K."/>
            <person name="Miyabe-Nishiwaki T."/>
            <person name="Tomonaga M."/>
            <person name="Hanada N."/>
        </authorList>
    </citation>
    <scope>NUCLEOTIDE SEQUENCE [LARGE SCALE GENOMIC DNA]</scope>
    <source>
        <strain evidence="3">TKU 31</strain>
    </source>
</reference>
<dbReference type="KEGG" id="strg:SRT_20060"/>
<feature type="transmembrane region" description="Helical" evidence="1">
    <location>
        <begin position="66"/>
        <end position="91"/>
    </location>
</feature>
<feature type="transmembrane region" description="Helical" evidence="1">
    <location>
        <begin position="118"/>
        <end position="137"/>
    </location>
</feature>
<accession>A0A1L7LM44</accession>